<dbReference type="KEGG" id="nml:Namu_1339"/>
<dbReference type="Gene3D" id="3.40.50.1820">
    <property type="entry name" value="alpha/beta hydrolase"/>
    <property type="match status" value="1"/>
</dbReference>
<reference evidence="2" key="1">
    <citation type="submission" date="2009-09" db="EMBL/GenBank/DDBJ databases">
        <title>The complete genome of Nakamurella multipartita DSM 44233.</title>
        <authorList>
            <consortium name="US DOE Joint Genome Institute (JGI-PGF)"/>
            <person name="Lucas S."/>
            <person name="Copeland A."/>
            <person name="Lapidus A."/>
            <person name="Glavina del Rio T."/>
            <person name="Dalin E."/>
            <person name="Tice H."/>
            <person name="Bruce D."/>
            <person name="Goodwin L."/>
            <person name="Pitluck S."/>
            <person name="Kyrpides N."/>
            <person name="Mavromatis K."/>
            <person name="Ivanova N."/>
            <person name="Ovchinnikova G."/>
            <person name="Sims D."/>
            <person name="Meincke L."/>
            <person name="Brettin T."/>
            <person name="Detter J.C."/>
            <person name="Han C."/>
            <person name="Larimer F."/>
            <person name="Land M."/>
            <person name="Hauser L."/>
            <person name="Markowitz V."/>
            <person name="Cheng J.-F."/>
            <person name="Hugenholtz P."/>
            <person name="Woyke T."/>
            <person name="Wu D."/>
            <person name="Klenk H.-P."/>
            <person name="Eisen J.A."/>
        </authorList>
    </citation>
    <scope>NUCLEOTIDE SEQUENCE [LARGE SCALE GENOMIC DNA]</scope>
    <source>
        <strain evidence="2">ATCC 700099 / DSM 44233 / CIP 104796 / JCM 9543 / NBRC 105858 / Y-104</strain>
    </source>
</reference>
<sequence>MTMIGADPDELDRLAATFDHAAEQTRRIEWLASSRLFLAGWHGPDIDDIRFRWHHGARPGLRHCTQSLTQAARQVRDQADQQRRASDAGLFYARSSTWSPGLGDLLGQAWRDAVGTGRSLLDAIGSATGDLFVSLATLVPVGAAAVGEALDDLGRQSAKTAGDIVDDVIKPWLDREILQNYDLLAGLPGIGELVEQTAGVVPAASLLDGTGRQLDVTTVYDNLATNYGGPGHIEVQTVRGADGQDRYVVYIPGTQEWLPGSNNPADVMSDLEVGGFYDDTPLSIAVEKAMNAAGIPPGAPVVLAGHSLGGLTAVQLSRDADFTARYDVQGVFTAGAGTDLTPPPDGVQFQALRHYNDVVSWLGDSEPVRTGAPGQHEHWSWGPSPINPLDNHNMPGYQDDAQRLQDAGAFTGTQQALPGFFGPGSAVVDSQGFQARKLTYLGDAPALSAEPVAP</sequence>
<dbReference type="EMBL" id="CP001737">
    <property type="protein sequence ID" value="ACV77742.1"/>
    <property type="molecule type" value="Genomic_DNA"/>
</dbReference>
<gene>
    <name evidence="1" type="ordered locus">Namu_1339</name>
</gene>
<dbReference type="STRING" id="479431.Namu_1339"/>
<evidence type="ECO:0000313" key="1">
    <source>
        <dbReference type="EMBL" id="ACV77742.1"/>
    </source>
</evidence>
<evidence type="ECO:0008006" key="3">
    <source>
        <dbReference type="Google" id="ProtNLM"/>
    </source>
</evidence>
<dbReference type="InterPro" id="IPR029058">
    <property type="entry name" value="AB_hydrolase_fold"/>
</dbReference>
<keyword evidence="2" id="KW-1185">Reference proteome</keyword>
<proteinExistence type="predicted"/>
<dbReference type="OrthoDB" id="4790882at2"/>
<dbReference type="HOGENOM" id="CLU_516464_0_0_11"/>
<protein>
    <recommendedName>
        <fullName evidence="3">Fungal lipase-like domain-containing protein</fullName>
    </recommendedName>
</protein>
<dbReference type="RefSeq" id="WP_015746649.1">
    <property type="nucleotide sequence ID" value="NC_013235.1"/>
</dbReference>
<accession>C8XDS8</accession>
<dbReference type="Proteomes" id="UP000002218">
    <property type="component" value="Chromosome"/>
</dbReference>
<dbReference type="AlphaFoldDB" id="C8XDS8"/>
<dbReference type="eggNOG" id="COG1075">
    <property type="taxonomic scope" value="Bacteria"/>
</dbReference>
<reference evidence="1 2" key="2">
    <citation type="journal article" date="2010" name="Stand. Genomic Sci.">
        <title>Complete genome sequence of Nakamurella multipartita type strain (Y-104).</title>
        <authorList>
            <person name="Tice H."/>
            <person name="Mayilraj S."/>
            <person name="Sims D."/>
            <person name="Lapidus A."/>
            <person name="Nolan M."/>
            <person name="Lucas S."/>
            <person name="Glavina Del Rio T."/>
            <person name="Copeland A."/>
            <person name="Cheng J.F."/>
            <person name="Meincke L."/>
            <person name="Bruce D."/>
            <person name="Goodwin L."/>
            <person name="Pitluck S."/>
            <person name="Ivanova N."/>
            <person name="Mavromatis K."/>
            <person name="Ovchinnikova G."/>
            <person name="Pati A."/>
            <person name="Chen A."/>
            <person name="Palaniappan K."/>
            <person name="Land M."/>
            <person name="Hauser L."/>
            <person name="Chang Y.J."/>
            <person name="Jeffries C.D."/>
            <person name="Detter J.C."/>
            <person name="Brettin T."/>
            <person name="Rohde M."/>
            <person name="Goker M."/>
            <person name="Bristow J."/>
            <person name="Eisen J.A."/>
            <person name="Markowitz V."/>
            <person name="Hugenholtz P."/>
            <person name="Kyrpides N.C."/>
            <person name="Klenk H.P."/>
            <person name="Chen F."/>
        </authorList>
    </citation>
    <scope>NUCLEOTIDE SEQUENCE [LARGE SCALE GENOMIC DNA]</scope>
    <source>
        <strain evidence="2">ATCC 700099 / DSM 44233 / CIP 104796 / JCM 9543 / NBRC 105858 / Y-104</strain>
    </source>
</reference>
<dbReference type="InParanoid" id="C8XDS8"/>
<organism evidence="1 2">
    <name type="scientific">Nakamurella multipartita (strain ATCC 700099 / DSM 44233 / CIP 104796 / JCM 9543 / NBRC 105858 / Y-104)</name>
    <name type="common">Microsphaera multipartita</name>
    <dbReference type="NCBI Taxonomy" id="479431"/>
    <lineage>
        <taxon>Bacteria</taxon>
        <taxon>Bacillati</taxon>
        <taxon>Actinomycetota</taxon>
        <taxon>Actinomycetes</taxon>
        <taxon>Nakamurellales</taxon>
        <taxon>Nakamurellaceae</taxon>
        <taxon>Nakamurella</taxon>
    </lineage>
</organism>
<dbReference type="SUPFAM" id="SSF53474">
    <property type="entry name" value="alpha/beta-Hydrolases"/>
    <property type="match status" value="1"/>
</dbReference>
<evidence type="ECO:0000313" key="2">
    <source>
        <dbReference type="Proteomes" id="UP000002218"/>
    </source>
</evidence>
<name>C8XDS8_NAKMY</name>